<evidence type="ECO:0000313" key="1">
    <source>
        <dbReference type="EMBL" id="MFD0964930.1"/>
    </source>
</evidence>
<sequence length="306" mass="34739">MNKQTTNTVLMVRPVAFVKNEQTAISNHFQQDILSTPNAIQEKALKEFNGFVKALKDVGVKVLVIEDTKEPHTPDSIFPNNWISFHEGGTVAVYPMEAVNRRDERREEVLELVEENGLQINNVIDYTEAEEEGVFLEGTGSMVLDRQYKKAYCALSSRADEDLFVEFCEDFDYDPVIFRANQTVKGNRKPIYHTNVMLCIGEKFAVICLDAIDDKKEKKNVLQHLKQTNKDIIAITEEQMHSFAGNMLELKGNNKQILVMSTQARESLKTEQLVKLEKYCYLLTVNISTIETLGGGSARCMLAEVF</sequence>
<dbReference type="NCBIfam" id="NF046062">
    <property type="entry name" value="citrull_CtlX"/>
    <property type="match status" value="1"/>
</dbReference>
<dbReference type="Proteomes" id="UP001596997">
    <property type="component" value="Unassembled WGS sequence"/>
</dbReference>
<dbReference type="SUPFAM" id="SSF55909">
    <property type="entry name" value="Pentein"/>
    <property type="match status" value="1"/>
</dbReference>
<dbReference type="PANTHER" id="PTHR43224:SF1">
    <property type="entry name" value="AMIDINOTRANSFERASE"/>
    <property type="match status" value="1"/>
</dbReference>
<proteinExistence type="predicted"/>
<dbReference type="PANTHER" id="PTHR43224">
    <property type="entry name" value="AMIDINOTRANSFERASE"/>
    <property type="match status" value="1"/>
</dbReference>
<keyword evidence="1" id="KW-0378">Hydrolase</keyword>
<dbReference type="InterPro" id="IPR014541">
    <property type="entry name" value="Amdntrnsf_FN0238"/>
</dbReference>
<accession>A0ABW3I4X9</accession>
<dbReference type="RefSeq" id="WP_377716584.1">
    <property type="nucleotide sequence ID" value="NZ_JBHTJM010000010.1"/>
</dbReference>
<comment type="caution">
    <text evidence="1">The sequence shown here is derived from an EMBL/GenBank/DDBJ whole genome shotgun (WGS) entry which is preliminary data.</text>
</comment>
<dbReference type="PIRSF" id="PIRSF028188">
    <property type="entry name" value="Amdntrnsf_FN0238"/>
    <property type="match status" value="1"/>
</dbReference>
<protein>
    <submittedName>
        <fullName evidence="1">Citrulline utilization hydrolase CtlX</fullName>
    </submittedName>
</protein>
<keyword evidence="2" id="KW-1185">Reference proteome</keyword>
<reference evidence="2" key="1">
    <citation type="journal article" date="2019" name="Int. J. Syst. Evol. Microbiol.">
        <title>The Global Catalogue of Microorganisms (GCM) 10K type strain sequencing project: providing services to taxonomists for standard genome sequencing and annotation.</title>
        <authorList>
            <consortium name="The Broad Institute Genomics Platform"/>
            <consortium name="The Broad Institute Genome Sequencing Center for Infectious Disease"/>
            <person name="Wu L."/>
            <person name="Ma J."/>
        </authorList>
    </citation>
    <scope>NUCLEOTIDE SEQUENCE [LARGE SCALE GENOMIC DNA]</scope>
    <source>
        <strain evidence="2">CCUG 62114</strain>
    </source>
</reference>
<dbReference type="GO" id="GO:0016787">
    <property type="term" value="F:hydrolase activity"/>
    <property type="evidence" value="ECO:0007669"/>
    <property type="project" value="UniProtKB-KW"/>
</dbReference>
<dbReference type="EMBL" id="JBHTJM010000010">
    <property type="protein sequence ID" value="MFD0964930.1"/>
    <property type="molecule type" value="Genomic_DNA"/>
</dbReference>
<organism evidence="1 2">
    <name type="scientific">Pseudofulvibacter geojedonensis</name>
    <dbReference type="NCBI Taxonomy" id="1123758"/>
    <lineage>
        <taxon>Bacteria</taxon>
        <taxon>Pseudomonadati</taxon>
        <taxon>Bacteroidota</taxon>
        <taxon>Flavobacteriia</taxon>
        <taxon>Flavobacteriales</taxon>
        <taxon>Flavobacteriaceae</taxon>
        <taxon>Pseudofulvibacter</taxon>
    </lineage>
</organism>
<dbReference type="Pfam" id="PF19420">
    <property type="entry name" value="DDAH_eukar"/>
    <property type="match status" value="1"/>
</dbReference>
<evidence type="ECO:0000313" key="2">
    <source>
        <dbReference type="Proteomes" id="UP001596997"/>
    </source>
</evidence>
<dbReference type="Gene3D" id="3.75.10.10">
    <property type="entry name" value="L-arginine/glycine Amidinotransferase, Chain A"/>
    <property type="match status" value="1"/>
</dbReference>
<name>A0ABW3I4X9_9FLAO</name>
<gene>
    <name evidence="1" type="primary">ctlX</name>
    <name evidence="1" type="ORF">ACFQ1O_13015</name>
</gene>